<evidence type="ECO:0000256" key="9">
    <source>
        <dbReference type="ARBA" id="ARBA00034920"/>
    </source>
</evidence>
<dbReference type="InterPro" id="IPR047533">
    <property type="entry name" value="RecA-like_PEX6_r2"/>
</dbReference>
<dbReference type="OrthoDB" id="5553750at2759"/>
<comment type="subcellular location">
    <subcellularLocation>
        <location evidence="1">Membrane</location>
    </subcellularLocation>
</comment>
<dbReference type="FunFam" id="3.40.50.300:FF:000109">
    <property type="entry name" value="Peroxisomal biogenesis factor 6"/>
    <property type="match status" value="1"/>
</dbReference>
<dbReference type="PROSITE" id="PS00674">
    <property type="entry name" value="AAA"/>
    <property type="match status" value="1"/>
</dbReference>
<evidence type="ECO:0000256" key="1">
    <source>
        <dbReference type="ARBA" id="ARBA00004370"/>
    </source>
</evidence>
<sequence length="1113" mass="120082">MAFAYHSARVYSLDGGARDCVYVSASLAYVLSQGDDAEALAVSLASPDEARAAHASLSSVGSVYWAQIASPEMEGAAGMEHGAFHVFVPPLLCASLPERVAVRGVQPIPLHAAFLGVDAAHVEHVARHEAAVRDALHGSILHCGEAVNVTLDGMVLALQVAMTEPVVQGVVERTSTKLTVLGINAPPPSAAPVRPDPVVDAHFLERALAHAQHGTLLTAKPASIEVAQAIAQCNDAYIDAESVVLVSEAMLAGLAALNGDWCVAQVAAEERPHMVRLLATQCLLGMDEARCSPVLLQNMYRPETFRLQDAVPLTVYPIPSAILDELESLRVGDAAAQNLAGAPGKPPLLPAAEGVTVARIASPVATDRAYDEACLEALRRHFEHRPRILRLGDVFAVPVETGRARFEQVDVEREHIPQESARDLARHAHMPGALVPKHARDAVFFAVTELESALVDPSTLPIPEDAPALRQWFDTLATYPSMDYVGAYVDAAHSKIVQTGLEQRRVADVQAWLALAQDTPPCPPLHTPLTEGIFARYVQLVQAAISPSAQRLGVHLCILLHGAKGVGKRMLTRWVAQRTGVQLLVLNCYELVSDTDARTEGMLRARFERARICAPCLVLLQHIDVLVRKGQEAAQSGVFKALQAFVKDPQGLVIVGTTEDEDACVPALLGLFNETLSLSPPSETERKQLLEMQLAHYTIARDIDVQALAMQTAALLAADIAGLVERARLASIERLAQSLHLYAPACPWKISDLAAARPVLVQADLEAALAHVRTHYSESIGAPKIPNVTWDDVGGLAAVKNEILDTVQLPLEHPELFADGVKKRSGVLLYGPPGTGKTLLAKAVATTCSLNFFSVKGPELLNMYIGESEANVRRVFQRARDAKPCVIFFDELDSVAPKRGNQGDSGGVMDRIVSQLLAELDGMASGSEAGDVFVIGATNRPDLLDAALLRPGRFDRMLYLSVAETHDAQLTILQALTRKFTLDEDVGDLRVVAEQCPFNLTGADFYALCSDAMLKAMTAKAGEVDVQVVKLSKEPRTDATRHWPTPMTPQYYLAEIATPGEIQFKVHRRHFEQALQELVPSVSEQEMAHYRAVQTTFSPPADDAPKKGKGRAP</sequence>
<dbReference type="Proteomes" id="UP000232875">
    <property type="component" value="Unassembled WGS sequence"/>
</dbReference>
<keyword evidence="4" id="KW-0547">Nucleotide-binding</keyword>
<protein>
    <recommendedName>
        <fullName evidence="8">Peroxisomal ATPase PEX6</fullName>
    </recommendedName>
    <alternativeName>
        <fullName evidence="9">Peroxin-6</fullName>
    </alternativeName>
</protein>
<accession>A0A2N1JEX1</accession>
<keyword evidence="7" id="KW-0472">Membrane</keyword>
<dbReference type="InterPro" id="IPR050168">
    <property type="entry name" value="AAA_ATPase_domain"/>
</dbReference>
<dbReference type="GO" id="GO:0005778">
    <property type="term" value="C:peroxisomal membrane"/>
    <property type="evidence" value="ECO:0007669"/>
    <property type="project" value="TreeGrafter"/>
</dbReference>
<organism evidence="12 13">
    <name type="scientific">Malassezia vespertilionis</name>
    <dbReference type="NCBI Taxonomy" id="2020962"/>
    <lineage>
        <taxon>Eukaryota</taxon>
        <taxon>Fungi</taxon>
        <taxon>Dikarya</taxon>
        <taxon>Basidiomycota</taxon>
        <taxon>Ustilaginomycotina</taxon>
        <taxon>Malasseziomycetes</taxon>
        <taxon>Malasseziales</taxon>
        <taxon>Malasseziaceae</taxon>
        <taxon>Malassezia</taxon>
    </lineage>
</organism>
<evidence type="ECO:0000256" key="7">
    <source>
        <dbReference type="ARBA" id="ARBA00023136"/>
    </source>
</evidence>
<comment type="catalytic activity">
    <reaction evidence="10">
        <text>ATP + H2O = ADP + phosphate + H(+)</text>
        <dbReference type="Rhea" id="RHEA:13065"/>
        <dbReference type="ChEBI" id="CHEBI:15377"/>
        <dbReference type="ChEBI" id="CHEBI:15378"/>
        <dbReference type="ChEBI" id="CHEBI:30616"/>
        <dbReference type="ChEBI" id="CHEBI:43474"/>
        <dbReference type="ChEBI" id="CHEBI:456216"/>
    </reaction>
    <physiologicalReaction direction="left-to-right" evidence="10">
        <dbReference type="Rhea" id="RHEA:13066"/>
    </physiologicalReaction>
</comment>
<evidence type="ECO:0000256" key="10">
    <source>
        <dbReference type="ARBA" id="ARBA00048778"/>
    </source>
</evidence>
<evidence type="ECO:0000256" key="5">
    <source>
        <dbReference type="ARBA" id="ARBA00022801"/>
    </source>
</evidence>
<evidence type="ECO:0000256" key="6">
    <source>
        <dbReference type="ARBA" id="ARBA00022840"/>
    </source>
</evidence>
<feature type="domain" description="AAA+ ATPase" evidence="11">
    <location>
        <begin position="554"/>
        <end position="709"/>
    </location>
</feature>
<feature type="domain" description="AAA+ ATPase" evidence="11">
    <location>
        <begin position="823"/>
        <end position="964"/>
    </location>
</feature>
<dbReference type="Gene3D" id="3.40.50.300">
    <property type="entry name" value="P-loop containing nucleotide triphosphate hydrolases"/>
    <property type="match status" value="2"/>
</dbReference>
<dbReference type="CDD" id="cd19527">
    <property type="entry name" value="RecA-like_PEX6_r2"/>
    <property type="match status" value="1"/>
</dbReference>
<dbReference type="FunFam" id="1.10.8.60:FF:000039">
    <property type="entry name" value="peroxisome biogenesis factor 6"/>
    <property type="match status" value="1"/>
</dbReference>
<keyword evidence="6" id="KW-0067">ATP-binding</keyword>
<dbReference type="GeneID" id="80900947"/>
<dbReference type="InterPro" id="IPR003959">
    <property type="entry name" value="ATPase_AAA_core"/>
</dbReference>
<dbReference type="RefSeq" id="XP_056062260.1">
    <property type="nucleotide sequence ID" value="XM_056206285.1"/>
</dbReference>
<dbReference type="Gene3D" id="1.10.8.60">
    <property type="match status" value="2"/>
</dbReference>
<dbReference type="EMBL" id="KZ454988">
    <property type="protein sequence ID" value="PKI85101.1"/>
    <property type="molecule type" value="Genomic_DNA"/>
</dbReference>
<proteinExistence type="inferred from homology"/>
<comment type="similarity">
    <text evidence="2">Belongs to the AAA ATPase family.</text>
</comment>
<name>A0A2N1JEX1_9BASI</name>
<evidence type="ECO:0000256" key="4">
    <source>
        <dbReference type="ARBA" id="ARBA00022741"/>
    </source>
</evidence>
<dbReference type="GO" id="GO:0016887">
    <property type="term" value="F:ATP hydrolysis activity"/>
    <property type="evidence" value="ECO:0007669"/>
    <property type="project" value="InterPro"/>
</dbReference>
<dbReference type="SUPFAM" id="SSF52540">
    <property type="entry name" value="P-loop containing nucleoside triphosphate hydrolases"/>
    <property type="match status" value="2"/>
</dbReference>
<evidence type="ECO:0000256" key="3">
    <source>
        <dbReference type="ARBA" id="ARBA00022593"/>
    </source>
</evidence>
<dbReference type="InterPro" id="IPR056995">
    <property type="entry name" value="PEX6_4th_dom"/>
</dbReference>
<evidence type="ECO:0000259" key="11">
    <source>
        <dbReference type="SMART" id="SM00382"/>
    </source>
</evidence>
<dbReference type="AlphaFoldDB" id="A0A2N1JEX1"/>
<evidence type="ECO:0000313" key="12">
    <source>
        <dbReference type="EMBL" id="PKI85101.1"/>
    </source>
</evidence>
<gene>
    <name evidence="12" type="primary">PEX6</name>
    <name evidence="12" type="ORF">MVES_001357</name>
</gene>
<evidence type="ECO:0000313" key="13">
    <source>
        <dbReference type="Proteomes" id="UP000232875"/>
    </source>
</evidence>
<keyword evidence="13" id="KW-1185">Reference proteome</keyword>
<dbReference type="Pfam" id="PF00004">
    <property type="entry name" value="AAA"/>
    <property type="match status" value="2"/>
</dbReference>
<keyword evidence="5" id="KW-0378">Hydrolase</keyword>
<dbReference type="InterPro" id="IPR027417">
    <property type="entry name" value="P-loop_NTPase"/>
</dbReference>
<dbReference type="GO" id="GO:0016558">
    <property type="term" value="P:protein import into peroxisome matrix"/>
    <property type="evidence" value="ECO:0007669"/>
    <property type="project" value="TreeGrafter"/>
</dbReference>
<dbReference type="InterPro" id="IPR003960">
    <property type="entry name" value="ATPase_AAA_CS"/>
</dbReference>
<evidence type="ECO:0000256" key="2">
    <source>
        <dbReference type="ARBA" id="ARBA00006914"/>
    </source>
</evidence>
<dbReference type="PANTHER" id="PTHR23077:SF9">
    <property type="entry name" value="PEROXISOMAL ATPASE PEX6"/>
    <property type="match status" value="1"/>
</dbReference>
<dbReference type="GO" id="GO:0005829">
    <property type="term" value="C:cytosol"/>
    <property type="evidence" value="ECO:0007669"/>
    <property type="project" value="TreeGrafter"/>
</dbReference>
<dbReference type="PANTHER" id="PTHR23077">
    <property type="entry name" value="AAA-FAMILY ATPASE"/>
    <property type="match status" value="1"/>
</dbReference>
<dbReference type="InterPro" id="IPR003593">
    <property type="entry name" value="AAA+_ATPase"/>
</dbReference>
<dbReference type="Pfam" id="PF23315">
    <property type="entry name" value="PEX6_4th"/>
    <property type="match status" value="1"/>
</dbReference>
<dbReference type="STRING" id="2020962.A0A2N1JEX1"/>
<dbReference type="GO" id="GO:0005524">
    <property type="term" value="F:ATP binding"/>
    <property type="evidence" value="ECO:0007669"/>
    <property type="project" value="UniProtKB-KW"/>
</dbReference>
<keyword evidence="3" id="KW-0962">Peroxisome biogenesis</keyword>
<dbReference type="SMART" id="SM00382">
    <property type="entry name" value="AAA"/>
    <property type="match status" value="2"/>
</dbReference>
<reference evidence="12 13" key="1">
    <citation type="submission" date="2017-10" db="EMBL/GenBank/DDBJ databases">
        <title>A novel species of cold-tolerant Malassezia isolated from bats.</title>
        <authorList>
            <person name="Lorch J.M."/>
            <person name="Palmer J.M."/>
            <person name="Vanderwolf K.J."/>
            <person name="Schmidt K.Z."/>
            <person name="Verant M.L."/>
            <person name="Weller T.J."/>
            <person name="Blehert D.S."/>
        </authorList>
    </citation>
    <scope>NUCLEOTIDE SEQUENCE [LARGE SCALE GENOMIC DNA]</scope>
    <source>
        <strain evidence="12 13">NWHC:44797-103</strain>
    </source>
</reference>
<evidence type="ECO:0000256" key="8">
    <source>
        <dbReference type="ARBA" id="ARBA00034811"/>
    </source>
</evidence>